<evidence type="ECO:0000313" key="10">
    <source>
        <dbReference type="EMBL" id="KAF9784732.1"/>
    </source>
</evidence>
<proteinExistence type="inferred from homology"/>
<dbReference type="EMBL" id="WIUZ02000008">
    <property type="protein sequence ID" value="KAF9784732.1"/>
    <property type="molecule type" value="Genomic_DNA"/>
</dbReference>
<feature type="non-terminal residue" evidence="10">
    <location>
        <position position="462"/>
    </location>
</feature>
<dbReference type="Proteomes" id="UP000736335">
    <property type="component" value="Unassembled WGS sequence"/>
</dbReference>
<dbReference type="PANTHER" id="PTHR22748">
    <property type="entry name" value="AP ENDONUCLEASE"/>
    <property type="match status" value="1"/>
</dbReference>
<reference evidence="10" key="2">
    <citation type="submission" date="2020-11" db="EMBL/GenBank/DDBJ databases">
        <authorList>
            <consortium name="DOE Joint Genome Institute"/>
            <person name="Kuo A."/>
            <person name="Miyauchi S."/>
            <person name="Kiss E."/>
            <person name="Drula E."/>
            <person name="Kohler A."/>
            <person name="Sanchez-Garcia M."/>
            <person name="Andreopoulos B."/>
            <person name="Barry K.W."/>
            <person name="Bonito G."/>
            <person name="Buee M."/>
            <person name="Carver A."/>
            <person name="Chen C."/>
            <person name="Cichocki N."/>
            <person name="Clum A."/>
            <person name="Culley D."/>
            <person name="Crous P.W."/>
            <person name="Fauchery L."/>
            <person name="Girlanda M."/>
            <person name="Hayes R."/>
            <person name="Keri Z."/>
            <person name="Labutti K."/>
            <person name="Lipzen A."/>
            <person name="Lombard V."/>
            <person name="Magnuson J."/>
            <person name="Maillard F."/>
            <person name="Morin E."/>
            <person name="Murat C."/>
            <person name="Nolan M."/>
            <person name="Ohm R."/>
            <person name="Pangilinan J."/>
            <person name="Pereira M."/>
            <person name="Perotto S."/>
            <person name="Peter M."/>
            <person name="Riley R."/>
            <person name="Sitrit Y."/>
            <person name="Stielow B."/>
            <person name="Szollosi G."/>
            <person name="Zifcakova L."/>
            <person name="Stursova M."/>
            <person name="Spatafora J.W."/>
            <person name="Tedersoo L."/>
            <person name="Vaario L.-M."/>
            <person name="Yamada A."/>
            <person name="Yan M."/>
            <person name="Wang P."/>
            <person name="Xu J."/>
            <person name="Bruns T."/>
            <person name="Baldrian P."/>
            <person name="Vilgalys R."/>
            <person name="Henrissat B."/>
            <person name="Grigoriev I.V."/>
            <person name="Hibbett D."/>
            <person name="Nagy L.G."/>
            <person name="Martin F.M."/>
        </authorList>
    </citation>
    <scope>NUCLEOTIDE SEQUENCE</scope>
    <source>
        <strain evidence="10">UH-Tt-Lm1</strain>
    </source>
</reference>
<keyword evidence="2 6" id="KW-0479">Metal-binding</keyword>
<dbReference type="OrthoDB" id="416119at2759"/>
<dbReference type="InterPro" id="IPR005135">
    <property type="entry name" value="Endo/exonuclease/phosphatase"/>
</dbReference>
<feature type="active site" description="Proton acceptor" evidence="5">
    <location>
        <position position="306"/>
    </location>
</feature>
<feature type="domain" description="Endonuclease/exonuclease/phosphatase" evidence="9">
    <location>
        <begin position="91"/>
        <end position="305"/>
    </location>
</feature>
<feature type="active site" description="Proton donor/acceptor" evidence="5">
    <location>
        <position position="218"/>
    </location>
</feature>
<dbReference type="GO" id="GO:0006284">
    <property type="term" value="P:base-excision repair"/>
    <property type="evidence" value="ECO:0007669"/>
    <property type="project" value="TreeGrafter"/>
</dbReference>
<dbReference type="AlphaFoldDB" id="A0A9P6L6F3"/>
<comment type="similarity">
    <text evidence="1">Belongs to the DNA repair enzymes AP/ExoA family.</text>
</comment>
<evidence type="ECO:0000256" key="7">
    <source>
        <dbReference type="PIRSR" id="PIRSR604808-3"/>
    </source>
</evidence>
<keyword evidence="6" id="KW-0464">Manganese</keyword>
<sequence length="462" mass="52530">MRTGDGLPIPHPPGDGESPRTNRSQLADHGQRHDEPPPPGDGDIGPPPPRNTPTTEPRNPRSRDSLKIATLNMRGRNSYLQGFRQEKWFHIYRVVNSYKVAVLAIQEAHLTDELAVNINTAFETKILVYHSPLPETRNAAGVAFVINKGLLNAEKVTYEEIIPGRAIIAKIKWHGDATIKILNIYAPNDTAENEAFWDKLRDATTRKPEWKPDILLGDFNVVEDSLDRLPCHPDNAGAVAALGKLKSHLNLIDGWRRTHPDKREYSHTQSSNTSQSRIDRIYITNELLAPATDWKIDPPPLIETDHWLVSTNVTTPEAPEIGRGRWQIPTYLLENETVMNDLNTLGRKTLDKIETNKYRRTNTVNPQTIYASFKTDLVETCRKHAKVIHPTITNKIAKLKKKLISMNNNDNIDDDDKLLESVVIKTEILELERILFESNRVYAKTKNHVHAETICRDWIRTN</sequence>
<dbReference type="SUPFAM" id="SSF56219">
    <property type="entry name" value="DNase I-like"/>
    <property type="match status" value="1"/>
</dbReference>
<accession>A0A9P6L6F3</accession>
<name>A0A9P6L6F3_9AGAM</name>
<dbReference type="CDD" id="cd09076">
    <property type="entry name" value="L1-EN"/>
    <property type="match status" value="1"/>
</dbReference>
<dbReference type="GO" id="GO:0005634">
    <property type="term" value="C:nucleus"/>
    <property type="evidence" value="ECO:0007669"/>
    <property type="project" value="TreeGrafter"/>
</dbReference>
<feature type="binding site" evidence="6">
    <location>
        <position position="72"/>
    </location>
    <ligand>
        <name>Mg(2+)</name>
        <dbReference type="ChEBI" id="CHEBI:18420"/>
        <label>1</label>
    </ligand>
</feature>
<reference evidence="10" key="1">
    <citation type="journal article" date="2020" name="Nat. Commun.">
        <title>Large-scale genome sequencing of mycorrhizal fungi provides insights into the early evolution of symbiotic traits.</title>
        <authorList>
            <person name="Miyauchi S."/>
            <person name="Kiss E."/>
            <person name="Kuo A."/>
            <person name="Drula E."/>
            <person name="Kohler A."/>
            <person name="Sanchez-Garcia M."/>
            <person name="Morin E."/>
            <person name="Andreopoulos B."/>
            <person name="Barry K.W."/>
            <person name="Bonito G."/>
            <person name="Buee M."/>
            <person name="Carver A."/>
            <person name="Chen C."/>
            <person name="Cichocki N."/>
            <person name="Clum A."/>
            <person name="Culley D."/>
            <person name="Crous P.W."/>
            <person name="Fauchery L."/>
            <person name="Girlanda M."/>
            <person name="Hayes R.D."/>
            <person name="Keri Z."/>
            <person name="LaButti K."/>
            <person name="Lipzen A."/>
            <person name="Lombard V."/>
            <person name="Magnuson J."/>
            <person name="Maillard F."/>
            <person name="Murat C."/>
            <person name="Nolan M."/>
            <person name="Ohm R.A."/>
            <person name="Pangilinan J."/>
            <person name="Pereira M.F."/>
            <person name="Perotto S."/>
            <person name="Peter M."/>
            <person name="Pfister S."/>
            <person name="Riley R."/>
            <person name="Sitrit Y."/>
            <person name="Stielow J.B."/>
            <person name="Szollosi G."/>
            <person name="Zifcakova L."/>
            <person name="Stursova M."/>
            <person name="Spatafora J.W."/>
            <person name="Tedersoo L."/>
            <person name="Vaario L.M."/>
            <person name="Yamada A."/>
            <person name="Yan M."/>
            <person name="Wang P."/>
            <person name="Xu J."/>
            <person name="Bruns T."/>
            <person name="Baldrian P."/>
            <person name="Vilgalys R."/>
            <person name="Dunand C."/>
            <person name="Henrissat B."/>
            <person name="Grigoriev I.V."/>
            <person name="Hibbett D."/>
            <person name="Nagy L.G."/>
            <person name="Martin F.M."/>
        </authorList>
    </citation>
    <scope>NUCLEOTIDE SEQUENCE</scope>
    <source>
        <strain evidence="10">UH-Tt-Lm1</strain>
    </source>
</reference>
<comment type="cofactor">
    <cofactor evidence="6">
        <name>Mg(2+)</name>
        <dbReference type="ChEBI" id="CHEBI:18420"/>
    </cofactor>
    <cofactor evidence="6">
        <name>Mn(2+)</name>
        <dbReference type="ChEBI" id="CHEBI:29035"/>
    </cofactor>
    <text evidence="6">Probably binds two magnesium or manganese ions per subunit.</text>
</comment>
<organism evidence="10 11">
    <name type="scientific">Thelephora terrestris</name>
    <dbReference type="NCBI Taxonomy" id="56493"/>
    <lineage>
        <taxon>Eukaryota</taxon>
        <taxon>Fungi</taxon>
        <taxon>Dikarya</taxon>
        <taxon>Basidiomycota</taxon>
        <taxon>Agaricomycotina</taxon>
        <taxon>Agaricomycetes</taxon>
        <taxon>Thelephorales</taxon>
        <taxon>Thelephoraceae</taxon>
        <taxon>Thelephora</taxon>
    </lineage>
</organism>
<evidence type="ECO:0000256" key="2">
    <source>
        <dbReference type="ARBA" id="ARBA00022723"/>
    </source>
</evidence>
<dbReference type="InterPro" id="IPR036691">
    <property type="entry name" value="Endo/exonu/phosph_ase_sf"/>
</dbReference>
<evidence type="ECO:0000256" key="6">
    <source>
        <dbReference type="PIRSR" id="PIRSR604808-2"/>
    </source>
</evidence>
<evidence type="ECO:0000313" key="11">
    <source>
        <dbReference type="Proteomes" id="UP000736335"/>
    </source>
</evidence>
<dbReference type="PANTHER" id="PTHR22748:SF4">
    <property type="entry name" value="DNA-(APURINIC OR APYRIMIDINIC SITE) ENDONUCLEASE 2"/>
    <property type="match status" value="1"/>
</dbReference>
<feature type="binding site" evidence="6">
    <location>
        <position position="218"/>
    </location>
    <ligand>
        <name>Mg(2+)</name>
        <dbReference type="ChEBI" id="CHEBI:18420"/>
        <label>1</label>
    </ligand>
</feature>
<dbReference type="GO" id="GO:0003906">
    <property type="term" value="F:DNA-(apurinic or apyrimidinic site) endonuclease activity"/>
    <property type="evidence" value="ECO:0007669"/>
    <property type="project" value="TreeGrafter"/>
</dbReference>
<feature type="binding site" evidence="6">
    <location>
        <position position="305"/>
    </location>
    <ligand>
        <name>Mg(2+)</name>
        <dbReference type="ChEBI" id="CHEBI:18420"/>
        <label>1</label>
    </ligand>
</feature>
<evidence type="ECO:0000256" key="1">
    <source>
        <dbReference type="ARBA" id="ARBA00007092"/>
    </source>
</evidence>
<comment type="caution">
    <text evidence="10">The sequence shown here is derived from an EMBL/GenBank/DDBJ whole genome shotgun (WGS) entry which is preliminary data.</text>
</comment>
<feature type="site" description="Transition state stabilizer" evidence="7">
    <location>
        <position position="220"/>
    </location>
</feature>
<evidence type="ECO:0000256" key="8">
    <source>
        <dbReference type="SAM" id="MobiDB-lite"/>
    </source>
</evidence>
<keyword evidence="10" id="KW-0540">Nuclease</keyword>
<feature type="binding site" evidence="6">
    <location>
        <position position="107"/>
    </location>
    <ligand>
        <name>Mg(2+)</name>
        <dbReference type="ChEBI" id="CHEBI:18420"/>
        <label>1</label>
    </ligand>
</feature>
<feature type="binding site" evidence="6">
    <location>
        <position position="220"/>
    </location>
    <ligand>
        <name>Mg(2+)</name>
        <dbReference type="ChEBI" id="CHEBI:18420"/>
        <label>1</label>
    </ligand>
</feature>
<keyword evidence="4 6" id="KW-0460">Magnesium</keyword>
<feature type="site" description="Interaction with DNA substrate" evidence="7">
    <location>
        <position position="306"/>
    </location>
</feature>
<keyword evidence="11" id="KW-1185">Reference proteome</keyword>
<dbReference type="InterPro" id="IPR004808">
    <property type="entry name" value="AP_endonuc_1"/>
</dbReference>
<dbReference type="GO" id="GO:0008081">
    <property type="term" value="F:phosphoric diester hydrolase activity"/>
    <property type="evidence" value="ECO:0007669"/>
    <property type="project" value="TreeGrafter"/>
</dbReference>
<evidence type="ECO:0000256" key="5">
    <source>
        <dbReference type="PIRSR" id="PIRSR604808-1"/>
    </source>
</evidence>
<feature type="active site" evidence="5">
    <location>
        <position position="185"/>
    </location>
</feature>
<evidence type="ECO:0000256" key="4">
    <source>
        <dbReference type="ARBA" id="ARBA00022842"/>
    </source>
</evidence>
<dbReference type="GO" id="GO:0008311">
    <property type="term" value="F:double-stranded DNA 3'-5' DNA exonuclease activity"/>
    <property type="evidence" value="ECO:0007669"/>
    <property type="project" value="TreeGrafter"/>
</dbReference>
<dbReference type="Gene3D" id="3.60.10.10">
    <property type="entry name" value="Endonuclease/exonuclease/phosphatase"/>
    <property type="match status" value="1"/>
</dbReference>
<feature type="region of interest" description="Disordered" evidence="8">
    <location>
        <begin position="1"/>
        <end position="65"/>
    </location>
</feature>
<evidence type="ECO:0000256" key="3">
    <source>
        <dbReference type="ARBA" id="ARBA00022801"/>
    </source>
</evidence>
<dbReference type="GO" id="GO:0046872">
    <property type="term" value="F:metal ion binding"/>
    <property type="evidence" value="ECO:0007669"/>
    <property type="project" value="UniProtKB-KW"/>
</dbReference>
<protein>
    <submittedName>
        <fullName evidence="10">Endonuclease/exonuclease/phosphatase</fullName>
    </submittedName>
</protein>
<keyword evidence="10" id="KW-0255">Endonuclease</keyword>
<feature type="site" description="Important for catalytic activity" evidence="7">
    <location>
        <position position="279"/>
    </location>
</feature>
<keyword evidence="3" id="KW-0378">Hydrolase</keyword>
<dbReference type="Pfam" id="PF03372">
    <property type="entry name" value="Exo_endo_phos"/>
    <property type="match status" value="1"/>
</dbReference>
<gene>
    <name evidence="10" type="ORF">BJ322DRAFT_1006644</name>
</gene>
<evidence type="ECO:0000259" key="9">
    <source>
        <dbReference type="Pfam" id="PF03372"/>
    </source>
</evidence>
<feature type="compositionally biased region" description="Pro residues" evidence="8">
    <location>
        <begin position="37"/>
        <end position="51"/>
    </location>
</feature>
<feature type="binding site" evidence="6">
    <location>
        <position position="306"/>
    </location>
    <ligand>
        <name>Mg(2+)</name>
        <dbReference type="ChEBI" id="CHEBI:18420"/>
        <label>1</label>
    </ligand>
</feature>